<keyword evidence="2" id="KW-1185">Reference proteome</keyword>
<dbReference type="Pfam" id="PF05751">
    <property type="entry name" value="FixH"/>
    <property type="match status" value="1"/>
</dbReference>
<comment type="caution">
    <text evidence="1">The sequence shown here is derived from an EMBL/GenBank/DDBJ whole genome shotgun (WGS) entry which is preliminary data.</text>
</comment>
<proteinExistence type="predicted"/>
<dbReference type="AlphaFoldDB" id="A0A3S1BLF5"/>
<dbReference type="Proteomes" id="UP000281028">
    <property type="component" value="Unassembled WGS sequence"/>
</dbReference>
<dbReference type="EMBL" id="RIAR02000001">
    <property type="protein sequence ID" value="NSL89384.1"/>
    <property type="molecule type" value="Genomic_DNA"/>
</dbReference>
<dbReference type="OrthoDB" id="1493774at2"/>
<reference evidence="1" key="1">
    <citation type="submission" date="2020-05" db="EMBL/GenBank/DDBJ databases">
        <title>Chitinophaga laudate sp. nov., isolated from a tropical peat swamp.</title>
        <authorList>
            <person name="Goh C.B.S."/>
            <person name="Lee M.S."/>
            <person name="Parimannan S."/>
            <person name="Pasbakhsh P."/>
            <person name="Yule C.M."/>
            <person name="Rajandas H."/>
            <person name="Loke S."/>
            <person name="Croft L."/>
            <person name="Tan J.B.L."/>
        </authorList>
    </citation>
    <scope>NUCLEOTIDE SEQUENCE</scope>
    <source>
        <strain evidence="1">Mgbs1</strain>
    </source>
</reference>
<gene>
    <name evidence="1" type="ORF">ECE50_021260</name>
</gene>
<dbReference type="RefSeq" id="WP_127037483.1">
    <property type="nucleotide sequence ID" value="NZ_JAABOK010000003.1"/>
</dbReference>
<sequence>MNWGHKIIIVFIVFAAGILTLVVKSMRTKIDMVTADYYGEELKYQQVIDGKKNVQLLSAPVSITMSAGEIALTFPDELRGRQLTGRLQFYRPSDSGKDVELPLALNSAGQQKIERQLLSNGKYQVKMQWVVNGKPYYQEQFLNIY</sequence>
<evidence type="ECO:0000313" key="2">
    <source>
        <dbReference type="Proteomes" id="UP000281028"/>
    </source>
</evidence>
<organism evidence="1 2">
    <name type="scientific">Chitinophaga solisilvae</name>
    <dbReference type="NCBI Taxonomy" id="1233460"/>
    <lineage>
        <taxon>Bacteria</taxon>
        <taxon>Pseudomonadati</taxon>
        <taxon>Bacteroidota</taxon>
        <taxon>Chitinophagia</taxon>
        <taxon>Chitinophagales</taxon>
        <taxon>Chitinophagaceae</taxon>
        <taxon>Chitinophaga</taxon>
    </lineage>
</organism>
<evidence type="ECO:0000313" key="1">
    <source>
        <dbReference type="EMBL" id="NSL89384.1"/>
    </source>
</evidence>
<name>A0A3S1BLF5_9BACT</name>
<accession>A0A3S1BLF5</accession>
<dbReference type="InterPro" id="IPR008620">
    <property type="entry name" value="FixH"/>
</dbReference>
<protein>
    <submittedName>
        <fullName evidence="1">Uncharacterized protein</fullName>
    </submittedName>
</protein>